<reference evidence="7 8" key="1">
    <citation type="submission" date="2019-12" db="EMBL/GenBank/DDBJ databases">
        <title>Complete genome sequence of Pseudomonas stutzeri.</title>
        <authorList>
            <person name="Lim S.R."/>
            <person name="Kim J.H."/>
        </authorList>
    </citation>
    <scope>NUCLEOTIDE SEQUENCE [LARGE SCALE GENOMIC DNA]</scope>
    <source>
        <strain evidence="7 8">PM101005</strain>
    </source>
</reference>
<evidence type="ECO:0000256" key="4">
    <source>
        <dbReference type="PROSITE-ProRule" id="PRU00433"/>
    </source>
</evidence>
<dbReference type="RefSeq" id="WP_158187953.1">
    <property type="nucleotide sequence ID" value="NZ_CP046902.1"/>
</dbReference>
<protein>
    <submittedName>
        <fullName evidence="7">Cytochrome c</fullName>
    </submittedName>
</protein>
<organism evidence="7 8">
    <name type="scientific">Stutzerimonas stutzeri</name>
    <name type="common">Pseudomonas stutzeri</name>
    <dbReference type="NCBI Taxonomy" id="316"/>
    <lineage>
        <taxon>Bacteria</taxon>
        <taxon>Pseudomonadati</taxon>
        <taxon>Pseudomonadota</taxon>
        <taxon>Gammaproteobacteria</taxon>
        <taxon>Pseudomonadales</taxon>
        <taxon>Pseudomonadaceae</taxon>
        <taxon>Stutzerimonas</taxon>
    </lineage>
</organism>
<accession>A0A6I6LPM9</accession>
<dbReference type="EMBL" id="CP046902">
    <property type="protein sequence ID" value="QGZ30455.1"/>
    <property type="molecule type" value="Genomic_DNA"/>
</dbReference>
<dbReference type="GO" id="GO:0046872">
    <property type="term" value="F:metal ion binding"/>
    <property type="evidence" value="ECO:0007669"/>
    <property type="project" value="UniProtKB-KW"/>
</dbReference>
<feature type="compositionally biased region" description="Basic and acidic residues" evidence="5">
    <location>
        <begin position="170"/>
        <end position="182"/>
    </location>
</feature>
<name>A0A6I6LPM9_STUST</name>
<dbReference type="GO" id="GO:0009055">
    <property type="term" value="F:electron transfer activity"/>
    <property type="evidence" value="ECO:0007669"/>
    <property type="project" value="InterPro"/>
</dbReference>
<dbReference type="OrthoDB" id="9765171at2"/>
<sequence>MLKILTTALLAVLSIILVAAGLVYTGAINVAADNPHFSPVHALLKTVRERSIAVRTRNIEVPDLSDAELIRSGAGNYDAMCVACHLAPGSAATELSEGLNPAPPNLADANRMRDPASDFWTIKHGIKATGMPAWGKRMADPYIWGLVALLEQLPALTPMEYRALVAASDGHQHGGSEADMLHRRGGRADPGTSGEARQAGPAAGADHHTEEGQHPH</sequence>
<evidence type="ECO:0000259" key="6">
    <source>
        <dbReference type="PROSITE" id="PS51007"/>
    </source>
</evidence>
<evidence type="ECO:0000313" key="7">
    <source>
        <dbReference type="EMBL" id="QGZ30455.1"/>
    </source>
</evidence>
<evidence type="ECO:0000256" key="1">
    <source>
        <dbReference type="ARBA" id="ARBA00022617"/>
    </source>
</evidence>
<dbReference type="Proteomes" id="UP000438983">
    <property type="component" value="Chromosome"/>
</dbReference>
<keyword evidence="2 4" id="KW-0479">Metal-binding</keyword>
<keyword evidence="1 4" id="KW-0349">Heme</keyword>
<dbReference type="Gene3D" id="1.10.760.10">
    <property type="entry name" value="Cytochrome c-like domain"/>
    <property type="match status" value="1"/>
</dbReference>
<evidence type="ECO:0000256" key="3">
    <source>
        <dbReference type="ARBA" id="ARBA00023004"/>
    </source>
</evidence>
<keyword evidence="3 4" id="KW-0408">Iron</keyword>
<dbReference type="InterPro" id="IPR009056">
    <property type="entry name" value="Cyt_c-like_dom"/>
</dbReference>
<gene>
    <name evidence="7" type="ORF">GQA94_10420</name>
</gene>
<feature type="region of interest" description="Disordered" evidence="5">
    <location>
        <begin position="170"/>
        <end position="216"/>
    </location>
</feature>
<evidence type="ECO:0000313" key="8">
    <source>
        <dbReference type="Proteomes" id="UP000438983"/>
    </source>
</evidence>
<feature type="compositionally biased region" description="Basic and acidic residues" evidence="5">
    <location>
        <begin position="205"/>
        <end position="216"/>
    </location>
</feature>
<dbReference type="AlphaFoldDB" id="A0A6I6LPM9"/>
<dbReference type="GO" id="GO:0020037">
    <property type="term" value="F:heme binding"/>
    <property type="evidence" value="ECO:0007669"/>
    <property type="project" value="InterPro"/>
</dbReference>
<dbReference type="PROSITE" id="PS51007">
    <property type="entry name" value="CYTC"/>
    <property type="match status" value="1"/>
</dbReference>
<dbReference type="SUPFAM" id="SSF46626">
    <property type="entry name" value="Cytochrome c"/>
    <property type="match status" value="1"/>
</dbReference>
<proteinExistence type="predicted"/>
<evidence type="ECO:0000256" key="5">
    <source>
        <dbReference type="SAM" id="MobiDB-lite"/>
    </source>
</evidence>
<dbReference type="InterPro" id="IPR036909">
    <property type="entry name" value="Cyt_c-like_dom_sf"/>
</dbReference>
<dbReference type="Pfam" id="PF13442">
    <property type="entry name" value="Cytochrome_CBB3"/>
    <property type="match status" value="1"/>
</dbReference>
<feature type="domain" description="Cytochrome c" evidence="6">
    <location>
        <begin position="68"/>
        <end position="154"/>
    </location>
</feature>
<evidence type="ECO:0000256" key="2">
    <source>
        <dbReference type="ARBA" id="ARBA00022723"/>
    </source>
</evidence>